<gene>
    <name evidence="1" type="ordered locus">Cagg_0679</name>
</gene>
<dbReference type="AlphaFoldDB" id="B8G4X8"/>
<evidence type="ECO:0000313" key="2">
    <source>
        <dbReference type="Proteomes" id="UP000002508"/>
    </source>
</evidence>
<keyword evidence="2" id="KW-1185">Reference proteome</keyword>
<reference evidence="1" key="1">
    <citation type="submission" date="2008-12" db="EMBL/GenBank/DDBJ databases">
        <title>Complete sequence of Chloroflexus aggregans DSM 9485.</title>
        <authorList>
            <consortium name="US DOE Joint Genome Institute"/>
            <person name="Lucas S."/>
            <person name="Copeland A."/>
            <person name="Lapidus A."/>
            <person name="Glavina del Rio T."/>
            <person name="Dalin E."/>
            <person name="Tice H."/>
            <person name="Pitluck S."/>
            <person name="Foster B."/>
            <person name="Larimer F."/>
            <person name="Land M."/>
            <person name="Hauser L."/>
            <person name="Kyrpides N."/>
            <person name="Mikhailova N."/>
            <person name="Bryant D."/>
            <person name="Richardson P."/>
        </authorList>
    </citation>
    <scope>NUCLEOTIDE SEQUENCE</scope>
    <source>
        <strain evidence="1">DSM 9485</strain>
    </source>
</reference>
<organism evidence="1 2">
    <name type="scientific">Chloroflexus aggregans (strain MD-66 / DSM 9485)</name>
    <dbReference type="NCBI Taxonomy" id="326427"/>
    <lineage>
        <taxon>Bacteria</taxon>
        <taxon>Bacillati</taxon>
        <taxon>Chloroflexota</taxon>
        <taxon>Chloroflexia</taxon>
        <taxon>Chloroflexales</taxon>
        <taxon>Chloroflexineae</taxon>
        <taxon>Chloroflexaceae</taxon>
        <taxon>Chloroflexus</taxon>
    </lineage>
</organism>
<evidence type="ECO:0000313" key="1">
    <source>
        <dbReference type="EMBL" id="ACL23611.1"/>
    </source>
</evidence>
<dbReference type="KEGG" id="cag:Cagg_0679"/>
<dbReference type="EMBL" id="CP001337">
    <property type="protein sequence ID" value="ACL23611.1"/>
    <property type="molecule type" value="Genomic_DNA"/>
</dbReference>
<protein>
    <submittedName>
        <fullName evidence="1">Uncharacterized protein</fullName>
    </submittedName>
</protein>
<proteinExistence type="predicted"/>
<accession>B8G4X8</accession>
<dbReference type="HOGENOM" id="CLU_1308288_0_0_0"/>
<dbReference type="RefSeq" id="WP_012615977.1">
    <property type="nucleotide sequence ID" value="NC_011831.1"/>
</dbReference>
<sequence length="210" mass="25502">MANEVQIGTLRIFTKRAGTVSEIVGLLQDIETAYNRTFLFFSFVDFFGDRERFFRWRHFWREWREFGFPPPFWMSYAGFPQIGVLEAILPEYKLEVKRIQIESPGFWEFVGALNPLQQIREYLNDRHKRRQDREYREQAERERLQLENELIRRQIWEKENSVFRERINILRERGFPNDEIRRLIWAYVSQPLIALGKHQDVGLIENADSQ</sequence>
<dbReference type="Proteomes" id="UP000002508">
    <property type="component" value="Chromosome"/>
</dbReference>
<name>B8G4X8_CHLAD</name>
<dbReference type="OrthoDB" id="1494565at2"/>